<evidence type="ECO:0000256" key="3">
    <source>
        <dbReference type="ARBA" id="ARBA00023136"/>
    </source>
</evidence>
<accession>A0AAD9JIQ4</accession>
<feature type="transmembrane region" description="Helical" evidence="5">
    <location>
        <begin position="533"/>
        <end position="557"/>
    </location>
</feature>
<dbReference type="PANTHER" id="PTHR23121">
    <property type="entry name" value="SODIUM-DEPENDENT GLUCOSE TRANSPORTER 1"/>
    <property type="match status" value="1"/>
</dbReference>
<dbReference type="InterPro" id="IPR036259">
    <property type="entry name" value="MFS_trans_sf"/>
</dbReference>
<dbReference type="PANTHER" id="PTHR23121:SF9">
    <property type="entry name" value="SODIUM-DEPENDENT GLUCOSE TRANSPORTER 1"/>
    <property type="match status" value="1"/>
</dbReference>
<gene>
    <name evidence="6" type="ORF">LSH36_281g10036</name>
</gene>
<reference evidence="6" key="1">
    <citation type="journal article" date="2023" name="Mol. Biol. Evol.">
        <title>Third-Generation Sequencing Reveals the Adaptive Role of the Epigenome in Three Deep-Sea Polychaetes.</title>
        <authorList>
            <person name="Perez M."/>
            <person name="Aroh O."/>
            <person name="Sun Y."/>
            <person name="Lan Y."/>
            <person name="Juniper S.K."/>
            <person name="Young C.R."/>
            <person name="Angers B."/>
            <person name="Qian P.Y."/>
        </authorList>
    </citation>
    <scope>NUCLEOTIDE SEQUENCE</scope>
    <source>
        <strain evidence="6">P08H-3</strain>
    </source>
</reference>
<dbReference type="EMBL" id="JAODUP010000281">
    <property type="protein sequence ID" value="KAK2153948.1"/>
    <property type="molecule type" value="Genomic_DNA"/>
</dbReference>
<evidence type="ECO:0000256" key="2">
    <source>
        <dbReference type="ARBA" id="ARBA00022989"/>
    </source>
</evidence>
<feature type="compositionally biased region" description="Polar residues" evidence="4">
    <location>
        <begin position="282"/>
        <end position="293"/>
    </location>
</feature>
<feature type="region of interest" description="Disordered" evidence="4">
    <location>
        <begin position="314"/>
        <end position="336"/>
    </location>
</feature>
<feature type="region of interest" description="Disordered" evidence="4">
    <location>
        <begin position="677"/>
        <end position="721"/>
    </location>
</feature>
<feature type="transmembrane region" description="Helical" evidence="5">
    <location>
        <begin position="481"/>
        <end position="501"/>
    </location>
</feature>
<feature type="transmembrane region" description="Helical" evidence="5">
    <location>
        <begin position="390"/>
        <end position="411"/>
    </location>
</feature>
<evidence type="ECO:0008006" key="8">
    <source>
        <dbReference type="Google" id="ProtNLM"/>
    </source>
</evidence>
<keyword evidence="2 5" id="KW-1133">Transmembrane helix</keyword>
<name>A0AAD9JIQ4_9ANNE</name>
<evidence type="ECO:0000313" key="6">
    <source>
        <dbReference type="EMBL" id="KAK2153948.1"/>
    </source>
</evidence>
<protein>
    <recommendedName>
        <fullName evidence="8">Sodium-dependent glucose transporter 1</fullName>
    </recommendedName>
</protein>
<keyword evidence="3 5" id="KW-0472">Membrane</keyword>
<dbReference type="InterPro" id="IPR011701">
    <property type="entry name" value="MFS"/>
</dbReference>
<dbReference type="Gene3D" id="1.20.1250.20">
    <property type="entry name" value="MFS general substrate transporter like domains"/>
    <property type="match status" value="2"/>
</dbReference>
<feature type="transmembrane region" description="Helical" evidence="5">
    <location>
        <begin position="508"/>
        <end position="527"/>
    </location>
</feature>
<feature type="transmembrane region" description="Helical" evidence="5">
    <location>
        <begin position="596"/>
        <end position="616"/>
    </location>
</feature>
<feature type="transmembrane region" description="Helical" evidence="5">
    <location>
        <begin position="569"/>
        <end position="590"/>
    </location>
</feature>
<feature type="transmembrane region" description="Helical" evidence="5">
    <location>
        <begin position="80"/>
        <end position="99"/>
    </location>
</feature>
<keyword evidence="1 5" id="KW-0812">Transmembrane</keyword>
<evidence type="ECO:0000256" key="5">
    <source>
        <dbReference type="SAM" id="Phobius"/>
    </source>
</evidence>
<evidence type="ECO:0000256" key="4">
    <source>
        <dbReference type="SAM" id="MobiDB-lite"/>
    </source>
</evidence>
<dbReference type="SUPFAM" id="SSF103473">
    <property type="entry name" value="MFS general substrate transporter"/>
    <property type="match status" value="2"/>
</dbReference>
<evidence type="ECO:0000256" key="1">
    <source>
        <dbReference type="ARBA" id="ARBA00022692"/>
    </source>
</evidence>
<keyword evidence="7" id="KW-1185">Reference proteome</keyword>
<evidence type="ECO:0000313" key="7">
    <source>
        <dbReference type="Proteomes" id="UP001208570"/>
    </source>
</evidence>
<comment type="caution">
    <text evidence="6">The sequence shown here is derived from an EMBL/GenBank/DDBJ whole genome shotgun (WGS) entry which is preliminary data.</text>
</comment>
<feature type="transmembrane region" description="Helical" evidence="5">
    <location>
        <begin position="106"/>
        <end position="124"/>
    </location>
</feature>
<sequence>MMMEEDEDIIFDQAALLPGGRDEEAVRMSPRSSHSQGRILITVCLCMAFFALGLCIAIPGPTLLDLQEQTNTDTEQISRIFTGRSVGYLVGSIIGGFLFDRLNQSCLLSFSLFLTAVATAAAPWCKNIVLLMAILAFQGVSMGFLDTGGNVLCLYTWGHRSGPYVQAMHCLFGVGAFVAPLIAEPFLSHQLNSTNLTAVVESTTLTFPLDKRDEHVWMNDLVQSARIRRDVEANDTIPSLPTPAPKPTKPKVADAIHLNADRKFADGSQLSHDLKKMEKQQKLMSTKPVMSTTPPLPPEASINRNNKTVQESLNPTATVTPPTTTTVHTTTTTTTTASTTPFLVDVPNLSENQTISANSNSSHDPSTLDNLRQQVTNIITVIHSFSKVQFAYLVIAGTVLLVSFLFMVACCRGGLHLRATRNQDPDTSYGVQTEGTGFRIQILILLFLFYFLYVGMEVTFGGFAMTFSVMFLGWSKAKGSLLTSTFWGAIAAGRALAVFLARCLTPPIMLILDLVIVIFALIGLVMASESSDVVVWVCSAMLGVGMASIFPTGITWAERYMHVTGKFTSVFVVGSALGEMLMPALAGFLFEAKGPMWLLYILLAASVFSIIIYIIMQNLATNMGERYNRLHNIPHTMYYSPNGDGVDPELEMNTLTPTSSTYSDDWSLQRRKKVTFDLNGSHANGKQRNGDLASESHGTKNGDLGAPKHSILKAKVSSKTG</sequence>
<feature type="region of interest" description="Disordered" evidence="4">
    <location>
        <begin position="282"/>
        <end position="301"/>
    </location>
</feature>
<feature type="transmembrane region" description="Helical" evidence="5">
    <location>
        <begin position="442"/>
        <end position="475"/>
    </location>
</feature>
<dbReference type="GO" id="GO:0022857">
    <property type="term" value="F:transmembrane transporter activity"/>
    <property type="evidence" value="ECO:0007669"/>
    <property type="project" value="InterPro"/>
</dbReference>
<dbReference type="AlphaFoldDB" id="A0AAD9JIQ4"/>
<dbReference type="Proteomes" id="UP001208570">
    <property type="component" value="Unassembled WGS sequence"/>
</dbReference>
<feature type="transmembrane region" description="Helical" evidence="5">
    <location>
        <begin position="39"/>
        <end position="60"/>
    </location>
</feature>
<organism evidence="6 7">
    <name type="scientific">Paralvinella palmiformis</name>
    <dbReference type="NCBI Taxonomy" id="53620"/>
    <lineage>
        <taxon>Eukaryota</taxon>
        <taxon>Metazoa</taxon>
        <taxon>Spiralia</taxon>
        <taxon>Lophotrochozoa</taxon>
        <taxon>Annelida</taxon>
        <taxon>Polychaeta</taxon>
        <taxon>Sedentaria</taxon>
        <taxon>Canalipalpata</taxon>
        <taxon>Terebellida</taxon>
        <taxon>Terebelliformia</taxon>
        <taxon>Alvinellidae</taxon>
        <taxon>Paralvinella</taxon>
    </lineage>
</organism>
<dbReference type="FunFam" id="1.20.1250.20:FF:000448">
    <property type="entry name" value="Major facilitator superfamily domain containing 4B"/>
    <property type="match status" value="1"/>
</dbReference>
<feature type="compositionally biased region" description="Low complexity" evidence="4">
    <location>
        <begin position="315"/>
        <end position="336"/>
    </location>
</feature>
<proteinExistence type="predicted"/>
<dbReference type="Pfam" id="PF07690">
    <property type="entry name" value="MFS_1"/>
    <property type="match status" value="1"/>
</dbReference>